<dbReference type="KEGG" id="csb:CLSA_c35420"/>
<dbReference type="RefSeq" id="WP_022747865.1">
    <property type="nucleotide sequence ID" value="NC_022571.1"/>
</dbReference>
<dbReference type="InterPro" id="IPR020288">
    <property type="entry name" value="Sheath_initiator"/>
</dbReference>
<dbReference type="AlphaFoldDB" id="U5MVE8"/>
<evidence type="ECO:0000313" key="2">
    <source>
        <dbReference type="Proteomes" id="UP000017118"/>
    </source>
</evidence>
<keyword evidence="2" id="KW-1185">Reference proteome</keyword>
<dbReference type="Proteomes" id="UP000017118">
    <property type="component" value="Chromosome"/>
</dbReference>
<evidence type="ECO:0000313" key="1">
    <source>
        <dbReference type="EMBL" id="AGX44503.1"/>
    </source>
</evidence>
<dbReference type="PATRIC" id="fig|1345695.10.peg.3015"/>
<reference evidence="1 2" key="1">
    <citation type="journal article" date="2013" name="Genome Announc.">
        <title>Complete Genome Sequence of the Solvent Producer Clostridium saccharobutylicum NCP262 (DSM 13864).</title>
        <authorList>
            <person name="Poehlein A."/>
            <person name="Hartwich K."/>
            <person name="Krabben P."/>
            <person name="Ehrenreich A."/>
            <person name="Liebl W."/>
            <person name="Durre P."/>
            <person name="Gottschalk G."/>
            <person name="Daniel R."/>
        </authorList>
    </citation>
    <scope>NUCLEOTIDE SEQUENCE [LARGE SCALE GENOMIC DNA]</scope>
    <source>
        <strain evidence="1">DSM 13864</strain>
    </source>
</reference>
<dbReference type="GeneID" id="55475868"/>
<dbReference type="OrthoDB" id="89089at2"/>
<sequence>MANLFPINSLQAVTAKENKKIDFKGSYAVNLETGEFIKNPDGTVKVLNSFEAYIQWCQLAMMTDRYKYMAYSSRFGRDSISKNIDKKAMELEIKRITQEALLTHPMTSSVDDFDFRWENGEVYYTYVVTTIKKEQKILTSNEKVG</sequence>
<accession>U5MVE8</accession>
<dbReference type="eggNOG" id="ENOG5031F2E">
    <property type="taxonomic scope" value="Bacteria"/>
</dbReference>
<dbReference type="EMBL" id="CP006721">
    <property type="protein sequence ID" value="AGX44503.1"/>
    <property type="molecule type" value="Genomic_DNA"/>
</dbReference>
<gene>
    <name evidence="1" type="ORF">CLSA_c35420</name>
</gene>
<organism evidence="1 2">
    <name type="scientific">Clostridium saccharobutylicum DSM 13864</name>
    <dbReference type="NCBI Taxonomy" id="1345695"/>
    <lineage>
        <taxon>Bacteria</taxon>
        <taxon>Bacillati</taxon>
        <taxon>Bacillota</taxon>
        <taxon>Clostridia</taxon>
        <taxon>Eubacteriales</taxon>
        <taxon>Clostridiaceae</taxon>
        <taxon>Clostridium</taxon>
    </lineage>
</organism>
<dbReference type="HOGENOM" id="CLU_141574_1_0_9"/>
<name>U5MVE8_CLOSA</name>
<protein>
    <recommendedName>
        <fullName evidence="3">DUF2634 domain-containing protein</fullName>
    </recommendedName>
</protein>
<proteinExistence type="predicted"/>
<evidence type="ECO:0008006" key="3">
    <source>
        <dbReference type="Google" id="ProtNLM"/>
    </source>
</evidence>
<dbReference type="Pfam" id="PF10934">
    <property type="entry name" value="Sheath_initiator"/>
    <property type="match status" value="1"/>
</dbReference>